<protein>
    <submittedName>
        <fullName evidence="1">Uncharacterized protein</fullName>
    </submittedName>
</protein>
<accession>A0ACB0LEN8</accession>
<name>A0ACB0LEN8_TRIPR</name>
<evidence type="ECO:0000313" key="1">
    <source>
        <dbReference type="EMBL" id="CAJ2667924.1"/>
    </source>
</evidence>
<evidence type="ECO:0000313" key="2">
    <source>
        <dbReference type="Proteomes" id="UP001177021"/>
    </source>
</evidence>
<comment type="caution">
    <text evidence="1">The sequence shown here is derived from an EMBL/GenBank/DDBJ whole genome shotgun (WGS) entry which is preliminary data.</text>
</comment>
<organism evidence="1 2">
    <name type="scientific">Trifolium pratense</name>
    <name type="common">Red clover</name>
    <dbReference type="NCBI Taxonomy" id="57577"/>
    <lineage>
        <taxon>Eukaryota</taxon>
        <taxon>Viridiplantae</taxon>
        <taxon>Streptophyta</taxon>
        <taxon>Embryophyta</taxon>
        <taxon>Tracheophyta</taxon>
        <taxon>Spermatophyta</taxon>
        <taxon>Magnoliopsida</taxon>
        <taxon>eudicotyledons</taxon>
        <taxon>Gunneridae</taxon>
        <taxon>Pentapetalae</taxon>
        <taxon>rosids</taxon>
        <taxon>fabids</taxon>
        <taxon>Fabales</taxon>
        <taxon>Fabaceae</taxon>
        <taxon>Papilionoideae</taxon>
        <taxon>50 kb inversion clade</taxon>
        <taxon>NPAAA clade</taxon>
        <taxon>Hologalegina</taxon>
        <taxon>IRL clade</taxon>
        <taxon>Trifolieae</taxon>
        <taxon>Trifolium</taxon>
    </lineage>
</organism>
<proteinExistence type="predicted"/>
<gene>
    <name evidence="1" type="ORF">MILVUS5_LOCUS32426</name>
</gene>
<keyword evidence="2" id="KW-1185">Reference proteome</keyword>
<dbReference type="Proteomes" id="UP001177021">
    <property type="component" value="Unassembled WGS sequence"/>
</dbReference>
<sequence length="82" mass="9356">MKSRIVGSFSSMEIILDPKFFFFQDQQELMHISDCYGEKVSKLTMTQVLLFPGSAGAYAYLRLLQGKCLKVDYEARGYEKTG</sequence>
<reference evidence="1" key="1">
    <citation type="submission" date="2023-10" db="EMBL/GenBank/DDBJ databases">
        <authorList>
            <person name="Rodriguez Cubillos JULIANA M."/>
            <person name="De Vega J."/>
        </authorList>
    </citation>
    <scope>NUCLEOTIDE SEQUENCE</scope>
</reference>
<dbReference type="EMBL" id="CASHSV030000513">
    <property type="protein sequence ID" value="CAJ2667924.1"/>
    <property type="molecule type" value="Genomic_DNA"/>
</dbReference>